<feature type="compositionally biased region" description="Basic and acidic residues" evidence="1">
    <location>
        <begin position="196"/>
        <end position="207"/>
    </location>
</feature>
<reference evidence="2" key="1">
    <citation type="submission" date="2023-02" db="EMBL/GenBank/DDBJ databases">
        <title>Genome of toxic invasive species Heracleum sosnowskyi carries increased number of genes despite the absence of recent whole-genome duplications.</title>
        <authorList>
            <person name="Schelkunov M."/>
            <person name="Shtratnikova V."/>
            <person name="Makarenko M."/>
            <person name="Klepikova A."/>
            <person name="Omelchenko D."/>
            <person name="Novikova G."/>
            <person name="Obukhova E."/>
            <person name="Bogdanov V."/>
            <person name="Penin A."/>
            <person name="Logacheva M."/>
        </authorList>
    </citation>
    <scope>NUCLEOTIDE SEQUENCE</scope>
    <source>
        <strain evidence="2">Hsosn_3</strain>
        <tissue evidence="2">Leaf</tissue>
    </source>
</reference>
<protein>
    <submittedName>
        <fullName evidence="2">Uncharacterized protein</fullName>
    </submittedName>
</protein>
<keyword evidence="3" id="KW-1185">Reference proteome</keyword>
<dbReference type="AlphaFoldDB" id="A0AAD8MGS1"/>
<organism evidence="2 3">
    <name type="scientific">Heracleum sosnowskyi</name>
    <dbReference type="NCBI Taxonomy" id="360622"/>
    <lineage>
        <taxon>Eukaryota</taxon>
        <taxon>Viridiplantae</taxon>
        <taxon>Streptophyta</taxon>
        <taxon>Embryophyta</taxon>
        <taxon>Tracheophyta</taxon>
        <taxon>Spermatophyta</taxon>
        <taxon>Magnoliopsida</taxon>
        <taxon>eudicotyledons</taxon>
        <taxon>Gunneridae</taxon>
        <taxon>Pentapetalae</taxon>
        <taxon>asterids</taxon>
        <taxon>campanulids</taxon>
        <taxon>Apiales</taxon>
        <taxon>Apiaceae</taxon>
        <taxon>Apioideae</taxon>
        <taxon>apioid superclade</taxon>
        <taxon>Tordylieae</taxon>
        <taxon>Tordyliinae</taxon>
        <taxon>Heracleum</taxon>
    </lineage>
</organism>
<proteinExistence type="predicted"/>
<name>A0AAD8MGS1_9APIA</name>
<dbReference type="Proteomes" id="UP001237642">
    <property type="component" value="Unassembled WGS sequence"/>
</dbReference>
<feature type="compositionally biased region" description="Basic and acidic residues" evidence="1">
    <location>
        <begin position="168"/>
        <end position="184"/>
    </location>
</feature>
<feature type="compositionally biased region" description="Polar residues" evidence="1">
    <location>
        <begin position="141"/>
        <end position="160"/>
    </location>
</feature>
<evidence type="ECO:0000313" key="2">
    <source>
        <dbReference type="EMBL" id="KAK1375405.1"/>
    </source>
</evidence>
<evidence type="ECO:0000256" key="1">
    <source>
        <dbReference type="SAM" id="MobiDB-lite"/>
    </source>
</evidence>
<sequence length="332" mass="36548">MLLNDRYFDLGSMVLNELAAKLGNKRTRNKNIYFARFIMLLANHVVKDLVIANPTNKMVCLVQNRRVLEDLNRKDLNNNVEMVYLPIIEANQVMQVSSITTATSQPPISLPSSATMETVNVQQAPTQVAKTKGSKPKSKRPTSGASQKTPVAKTISQPEGSEQVVVRGEGRGEHQRNPKDKAGEVSESQPSHHVSSQKDELVEKEVHTSLVASSKKDFTIEKSSQPGTQNKRDRDTRSPKSISKAYERRKRVKTTEGAQGIHTVQTKISDFVSAPSQSQVDVALVDVESQPHSLNIQIETETPNSPTLSGCGYDKHINSRFSISQILGGAPL</sequence>
<evidence type="ECO:0000313" key="3">
    <source>
        <dbReference type="Proteomes" id="UP001237642"/>
    </source>
</evidence>
<comment type="caution">
    <text evidence="2">The sequence shown here is derived from an EMBL/GenBank/DDBJ whole genome shotgun (WGS) entry which is preliminary data.</text>
</comment>
<feature type="region of interest" description="Disordered" evidence="1">
    <location>
        <begin position="123"/>
        <end position="256"/>
    </location>
</feature>
<accession>A0AAD8MGS1</accession>
<dbReference type="EMBL" id="JAUIZM010000007">
    <property type="protein sequence ID" value="KAK1375405.1"/>
    <property type="molecule type" value="Genomic_DNA"/>
</dbReference>
<reference evidence="2" key="2">
    <citation type="submission" date="2023-05" db="EMBL/GenBank/DDBJ databases">
        <authorList>
            <person name="Schelkunov M.I."/>
        </authorList>
    </citation>
    <scope>NUCLEOTIDE SEQUENCE</scope>
    <source>
        <strain evidence="2">Hsosn_3</strain>
        <tissue evidence="2">Leaf</tissue>
    </source>
</reference>
<gene>
    <name evidence="2" type="ORF">POM88_031598</name>
</gene>